<evidence type="ECO:0000256" key="1">
    <source>
        <dbReference type="ARBA" id="ARBA00009129"/>
    </source>
</evidence>
<comment type="caution">
    <text evidence="4">The sequence shown here is derived from an EMBL/GenBank/DDBJ whole genome shotgun (WGS) entry which is preliminary data.</text>
</comment>
<dbReference type="Gene3D" id="1.10.1470.10">
    <property type="entry name" value="YjbJ"/>
    <property type="match status" value="1"/>
</dbReference>
<gene>
    <name evidence="4" type="ORF">H9867_00370</name>
</gene>
<dbReference type="InterPro" id="IPR036629">
    <property type="entry name" value="YjbJ_sf"/>
</dbReference>
<evidence type="ECO:0000313" key="5">
    <source>
        <dbReference type="Proteomes" id="UP000824189"/>
    </source>
</evidence>
<protein>
    <submittedName>
        <fullName evidence="4">CsbD family protein</fullName>
    </submittedName>
</protein>
<comment type="similarity">
    <text evidence="1">Belongs to the UPF0337 (CsbD) family.</text>
</comment>
<feature type="region of interest" description="Disordered" evidence="2">
    <location>
        <begin position="1"/>
        <end position="65"/>
    </location>
</feature>
<evidence type="ECO:0000313" key="4">
    <source>
        <dbReference type="EMBL" id="HIW94934.1"/>
    </source>
</evidence>
<feature type="domain" description="CsbD-like" evidence="3">
    <location>
        <begin position="2"/>
        <end position="54"/>
    </location>
</feature>
<dbReference type="AlphaFoldDB" id="A0A9D1UP23"/>
<sequence length="65" mass="6892">MDELKNKAEGAAGKAKEAAGDATNNEELKNEGRADQVSSDIKEKANELKDKASDAFNKIVGDAKN</sequence>
<reference evidence="4" key="2">
    <citation type="submission" date="2021-04" db="EMBL/GenBank/DDBJ databases">
        <authorList>
            <person name="Gilroy R."/>
        </authorList>
    </citation>
    <scope>NUCLEOTIDE SEQUENCE</scope>
    <source>
        <strain evidence="4">4376</strain>
    </source>
</reference>
<feature type="compositionally biased region" description="Basic and acidic residues" evidence="2">
    <location>
        <begin position="26"/>
        <end position="53"/>
    </location>
</feature>
<dbReference type="InterPro" id="IPR008462">
    <property type="entry name" value="CsbD"/>
</dbReference>
<dbReference type="Pfam" id="PF05532">
    <property type="entry name" value="CsbD"/>
    <property type="match status" value="1"/>
</dbReference>
<proteinExistence type="inferred from homology"/>
<evidence type="ECO:0000259" key="3">
    <source>
        <dbReference type="Pfam" id="PF05532"/>
    </source>
</evidence>
<accession>A0A9D1UP23</accession>
<evidence type="ECO:0000256" key="2">
    <source>
        <dbReference type="SAM" id="MobiDB-lite"/>
    </source>
</evidence>
<dbReference type="EMBL" id="DXFZ01000005">
    <property type="protein sequence ID" value="HIW94934.1"/>
    <property type="molecule type" value="Genomic_DNA"/>
</dbReference>
<organism evidence="4 5">
    <name type="scientific">Candidatus Corynebacterium gallistercoris</name>
    <dbReference type="NCBI Taxonomy" id="2838530"/>
    <lineage>
        <taxon>Bacteria</taxon>
        <taxon>Bacillati</taxon>
        <taxon>Actinomycetota</taxon>
        <taxon>Actinomycetes</taxon>
        <taxon>Mycobacteriales</taxon>
        <taxon>Corynebacteriaceae</taxon>
        <taxon>Corynebacterium</taxon>
    </lineage>
</organism>
<feature type="compositionally biased region" description="Basic and acidic residues" evidence="2">
    <location>
        <begin position="1"/>
        <end position="19"/>
    </location>
</feature>
<reference evidence="4" key="1">
    <citation type="journal article" date="2021" name="PeerJ">
        <title>Extensive microbial diversity within the chicken gut microbiome revealed by metagenomics and culture.</title>
        <authorList>
            <person name="Gilroy R."/>
            <person name="Ravi A."/>
            <person name="Getino M."/>
            <person name="Pursley I."/>
            <person name="Horton D.L."/>
            <person name="Alikhan N.F."/>
            <person name="Baker D."/>
            <person name="Gharbi K."/>
            <person name="Hall N."/>
            <person name="Watson M."/>
            <person name="Adriaenssens E.M."/>
            <person name="Foster-Nyarko E."/>
            <person name="Jarju S."/>
            <person name="Secka A."/>
            <person name="Antonio M."/>
            <person name="Oren A."/>
            <person name="Chaudhuri R.R."/>
            <person name="La Ragione R."/>
            <person name="Hildebrand F."/>
            <person name="Pallen M.J."/>
        </authorList>
    </citation>
    <scope>NUCLEOTIDE SEQUENCE</scope>
    <source>
        <strain evidence="4">4376</strain>
    </source>
</reference>
<dbReference type="SUPFAM" id="SSF69047">
    <property type="entry name" value="Hypothetical protein YjbJ"/>
    <property type="match status" value="1"/>
</dbReference>
<dbReference type="Proteomes" id="UP000824189">
    <property type="component" value="Unassembled WGS sequence"/>
</dbReference>
<name>A0A9D1UP23_9CORY</name>